<evidence type="ECO:0000256" key="2">
    <source>
        <dbReference type="SAM" id="Phobius"/>
    </source>
</evidence>
<keyword evidence="2" id="KW-0472">Membrane</keyword>
<gene>
    <name evidence="4" type="ORF">G7Y31_10495</name>
</gene>
<protein>
    <submittedName>
        <fullName evidence="4">LytR C-terminal domain-containing protein</fullName>
    </submittedName>
</protein>
<proteinExistence type="predicted"/>
<dbReference type="InterPro" id="IPR027381">
    <property type="entry name" value="LytR/CpsA/Psr_C"/>
</dbReference>
<keyword evidence="2" id="KW-1133">Transmembrane helix</keyword>
<organism evidence="4 5">
    <name type="scientific">Corynebacterium lizhenjunii</name>
    <dbReference type="NCBI Taxonomy" id="2709394"/>
    <lineage>
        <taxon>Bacteria</taxon>
        <taxon>Bacillati</taxon>
        <taxon>Actinomycetota</taxon>
        <taxon>Actinomycetes</taxon>
        <taxon>Mycobacteriales</taxon>
        <taxon>Corynebacteriaceae</taxon>
        <taxon>Corynebacterium</taxon>
    </lineage>
</organism>
<feature type="domain" description="LytR/CpsA/Psr regulator C-terminal" evidence="3">
    <location>
        <begin position="155"/>
        <end position="240"/>
    </location>
</feature>
<feature type="compositionally biased region" description="Gly residues" evidence="1">
    <location>
        <begin position="95"/>
        <end position="126"/>
    </location>
</feature>
<evidence type="ECO:0000256" key="1">
    <source>
        <dbReference type="SAM" id="MobiDB-lite"/>
    </source>
</evidence>
<feature type="region of interest" description="Disordered" evidence="1">
    <location>
        <begin position="1"/>
        <end position="29"/>
    </location>
</feature>
<feature type="transmembrane region" description="Helical" evidence="2">
    <location>
        <begin position="39"/>
        <end position="58"/>
    </location>
</feature>
<evidence type="ECO:0000259" key="3">
    <source>
        <dbReference type="Pfam" id="PF13399"/>
    </source>
</evidence>
<name>A0A7T0KEN9_9CORY</name>
<dbReference type="EMBL" id="CP064954">
    <property type="protein sequence ID" value="QPK78926.1"/>
    <property type="molecule type" value="Genomic_DNA"/>
</dbReference>
<dbReference type="Gene3D" id="3.30.70.2390">
    <property type="match status" value="1"/>
</dbReference>
<dbReference type="KEGG" id="cliz:G7Y31_10495"/>
<feature type="compositionally biased region" description="Low complexity" evidence="1">
    <location>
        <begin position="127"/>
        <end position="140"/>
    </location>
</feature>
<accession>A0A7T0KEN9</accession>
<dbReference type="RefSeq" id="WP_165007248.1">
    <property type="nucleotide sequence ID" value="NZ_CP064954.1"/>
</dbReference>
<reference evidence="4 5" key="1">
    <citation type="submission" date="2020-11" db="EMBL/GenBank/DDBJ databases">
        <title>Corynebacterium sp. ZJ-599.</title>
        <authorList>
            <person name="Zhou J."/>
        </authorList>
    </citation>
    <scope>NUCLEOTIDE SEQUENCE [LARGE SCALE GENOMIC DNA]</scope>
    <source>
        <strain evidence="4 5">ZJ-599</strain>
    </source>
</reference>
<sequence length="243" mass="23561">MNPENSSAAAQSADVQPADVQSTEAQSADTRPTLPLRGLAMVLIAVAVALALWGLYALTRDTDSPAGSNPAATGPEHGGNGAGGAGAPGAMKGAGTPGGANGAGGAGAPEGANGAGAPGGANGPGENGAPADAGAQGRAEGAQRGREGASADKLVVNVLNNSTVAGLAAQEAQKIEADGYAVGEVGNFNQEILPQTTVFFPAGDADAQARARELADRLGGIARENIDGLPQQGRALTVVLVNQ</sequence>
<dbReference type="Proteomes" id="UP000594681">
    <property type="component" value="Chromosome"/>
</dbReference>
<dbReference type="Pfam" id="PF13399">
    <property type="entry name" value="LytR_C"/>
    <property type="match status" value="1"/>
</dbReference>
<feature type="region of interest" description="Disordered" evidence="1">
    <location>
        <begin position="63"/>
        <end position="148"/>
    </location>
</feature>
<evidence type="ECO:0000313" key="4">
    <source>
        <dbReference type="EMBL" id="QPK78926.1"/>
    </source>
</evidence>
<evidence type="ECO:0000313" key="5">
    <source>
        <dbReference type="Proteomes" id="UP000594681"/>
    </source>
</evidence>
<feature type="compositionally biased region" description="Gly residues" evidence="1">
    <location>
        <begin position="76"/>
        <end position="87"/>
    </location>
</feature>
<keyword evidence="5" id="KW-1185">Reference proteome</keyword>
<dbReference type="AlphaFoldDB" id="A0A7T0KEN9"/>
<keyword evidence="2" id="KW-0812">Transmembrane</keyword>